<keyword evidence="3" id="KW-1185">Reference proteome</keyword>
<dbReference type="GO" id="GO:0008525">
    <property type="term" value="F:phosphatidylcholine transporter activity"/>
    <property type="evidence" value="ECO:0007669"/>
    <property type="project" value="TreeGrafter"/>
</dbReference>
<evidence type="ECO:0000313" key="3">
    <source>
        <dbReference type="Proteomes" id="UP001331761"/>
    </source>
</evidence>
<dbReference type="PANTHER" id="PTHR10658">
    <property type="entry name" value="PHOSPHATIDYLINOSITOL TRANSFER PROTEIN"/>
    <property type="match status" value="1"/>
</dbReference>
<organism evidence="2 3">
    <name type="scientific">Trichostrongylus colubriformis</name>
    <name type="common">Black scour worm</name>
    <dbReference type="NCBI Taxonomy" id="6319"/>
    <lineage>
        <taxon>Eukaryota</taxon>
        <taxon>Metazoa</taxon>
        <taxon>Ecdysozoa</taxon>
        <taxon>Nematoda</taxon>
        <taxon>Chromadorea</taxon>
        <taxon>Rhabditida</taxon>
        <taxon>Rhabditina</taxon>
        <taxon>Rhabditomorpha</taxon>
        <taxon>Strongyloidea</taxon>
        <taxon>Trichostrongylidae</taxon>
        <taxon>Trichostrongylus</taxon>
    </lineage>
</organism>
<name>A0AAN8IKA2_TRICO</name>
<feature type="non-terminal residue" evidence="2">
    <location>
        <position position="1"/>
    </location>
</feature>
<dbReference type="InterPro" id="IPR004177">
    <property type="entry name" value="DDHD_dom"/>
</dbReference>
<dbReference type="SMART" id="SM01127">
    <property type="entry name" value="DDHD"/>
    <property type="match status" value="1"/>
</dbReference>
<dbReference type="Pfam" id="PF02862">
    <property type="entry name" value="DDHD"/>
    <property type="match status" value="1"/>
</dbReference>
<dbReference type="GO" id="GO:0046872">
    <property type="term" value="F:metal ion binding"/>
    <property type="evidence" value="ECO:0007669"/>
    <property type="project" value="InterPro"/>
</dbReference>
<protein>
    <submittedName>
        <fullName evidence="2">DDHD domain-containing protein</fullName>
    </submittedName>
</protein>
<gene>
    <name evidence="2" type="ORF">GCK32_015908</name>
</gene>
<feature type="domain" description="DDHD" evidence="1">
    <location>
        <begin position="107"/>
        <end position="226"/>
    </location>
</feature>
<dbReference type="GO" id="GO:0031210">
    <property type="term" value="F:phosphatidylcholine binding"/>
    <property type="evidence" value="ECO:0007669"/>
    <property type="project" value="TreeGrafter"/>
</dbReference>
<comment type="caution">
    <text evidence="2">The sequence shown here is derived from an EMBL/GenBank/DDBJ whole genome shotgun (WGS) entry which is preliminary data.</text>
</comment>
<reference evidence="2 3" key="1">
    <citation type="submission" date="2019-10" db="EMBL/GenBank/DDBJ databases">
        <title>Assembly and Annotation for the nematode Trichostrongylus colubriformis.</title>
        <authorList>
            <person name="Martin J."/>
        </authorList>
    </citation>
    <scope>NUCLEOTIDE SEQUENCE [LARGE SCALE GENOMIC DNA]</scope>
    <source>
        <strain evidence="2">G859</strain>
        <tissue evidence="2">Whole worm</tissue>
    </source>
</reference>
<dbReference type="PANTHER" id="PTHR10658:SF11">
    <property type="entry name" value="VIBRATOR, ISOFORM B"/>
    <property type="match status" value="1"/>
</dbReference>
<dbReference type="GO" id="GO:0035091">
    <property type="term" value="F:phosphatidylinositol binding"/>
    <property type="evidence" value="ECO:0007669"/>
    <property type="project" value="TreeGrafter"/>
</dbReference>
<dbReference type="GO" id="GO:0005737">
    <property type="term" value="C:cytoplasm"/>
    <property type="evidence" value="ECO:0007669"/>
    <property type="project" value="TreeGrafter"/>
</dbReference>
<dbReference type="AlphaFoldDB" id="A0AAN8IKA2"/>
<evidence type="ECO:0000259" key="1">
    <source>
        <dbReference type="PROSITE" id="PS51043"/>
    </source>
</evidence>
<dbReference type="Proteomes" id="UP001331761">
    <property type="component" value="Unassembled WGS sequence"/>
</dbReference>
<evidence type="ECO:0000313" key="2">
    <source>
        <dbReference type="EMBL" id="KAK5972467.1"/>
    </source>
</evidence>
<dbReference type="InterPro" id="IPR001666">
    <property type="entry name" value="PI_transfer"/>
</dbReference>
<proteinExistence type="predicted"/>
<accession>A0AAN8IKA2</accession>
<dbReference type="PROSITE" id="PS51043">
    <property type="entry name" value="DDHD"/>
    <property type="match status" value="1"/>
</dbReference>
<dbReference type="EMBL" id="WIXE01016631">
    <property type="protein sequence ID" value="KAK5972467.1"/>
    <property type="molecule type" value="Genomic_DNA"/>
</dbReference>
<dbReference type="GO" id="GO:0008526">
    <property type="term" value="F:phosphatidylinositol transfer activity"/>
    <property type="evidence" value="ECO:0007669"/>
    <property type="project" value="TreeGrafter"/>
</dbReference>
<sequence>TQPQFSGEVFVVGDTLGGLLLYEALTKYDVRTRVTNCTSRPSIGEIDGISNHTHSTLHCEPVIQKSPSIKSTGGARSSPALLPHAASRKKPSLGSASIDSVLVQTRIVFQPSTAFLLGCPLGLVLTQRKLLGYDIDPLDLCQVFNLYYPLDPCGARLEPVLNPHLSLIQPANVPRYQRYPMGDGRPIYFDSSVDLTPLWGNKRMDHVLYCPTGMHPVIHHLTSVFC</sequence>